<evidence type="ECO:0000313" key="1">
    <source>
        <dbReference type="EMBL" id="GAA47256.1"/>
    </source>
</evidence>
<keyword evidence="2" id="KW-1185">Reference proteome</keyword>
<reference evidence="1" key="1">
    <citation type="journal article" date="2011" name="Genome Biol.">
        <title>The draft genome of the carcinogenic human liver fluke Clonorchis sinensis.</title>
        <authorList>
            <person name="Wang X."/>
            <person name="Chen W."/>
            <person name="Huang Y."/>
            <person name="Sun J."/>
            <person name="Men J."/>
            <person name="Liu H."/>
            <person name="Luo F."/>
            <person name="Guo L."/>
            <person name="Lv X."/>
            <person name="Deng C."/>
            <person name="Zhou C."/>
            <person name="Fan Y."/>
            <person name="Li X."/>
            <person name="Huang L."/>
            <person name="Hu Y."/>
            <person name="Liang C."/>
            <person name="Hu X."/>
            <person name="Xu J."/>
            <person name="Yu X."/>
        </authorList>
    </citation>
    <scope>NUCLEOTIDE SEQUENCE [LARGE SCALE GENOMIC DNA]</scope>
    <source>
        <strain evidence="1">Henan</strain>
    </source>
</reference>
<name>G7Y2R9_CLOSI</name>
<organism evidence="1 2">
    <name type="scientific">Clonorchis sinensis</name>
    <name type="common">Chinese liver fluke</name>
    <dbReference type="NCBI Taxonomy" id="79923"/>
    <lineage>
        <taxon>Eukaryota</taxon>
        <taxon>Metazoa</taxon>
        <taxon>Spiralia</taxon>
        <taxon>Lophotrochozoa</taxon>
        <taxon>Platyhelminthes</taxon>
        <taxon>Trematoda</taxon>
        <taxon>Digenea</taxon>
        <taxon>Opisthorchiida</taxon>
        <taxon>Opisthorchiata</taxon>
        <taxon>Opisthorchiidae</taxon>
        <taxon>Clonorchis</taxon>
    </lineage>
</organism>
<protein>
    <submittedName>
        <fullName evidence="1">Uncharacterized protein</fullName>
    </submittedName>
</protein>
<reference key="2">
    <citation type="submission" date="2011-10" db="EMBL/GenBank/DDBJ databases">
        <title>The genome and transcriptome sequence of Clonorchis sinensis provide insights into the carcinogenic liver fluke.</title>
        <authorList>
            <person name="Wang X."/>
            <person name="Huang Y."/>
            <person name="Chen W."/>
            <person name="Liu H."/>
            <person name="Guo L."/>
            <person name="Chen Y."/>
            <person name="Luo F."/>
            <person name="Zhou W."/>
            <person name="Sun J."/>
            <person name="Mao Q."/>
            <person name="Liang P."/>
            <person name="Zhou C."/>
            <person name="Tian Y."/>
            <person name="Men J."/>
            <person name="Lv X."/>
            <person name="Huang L."/>
            <person name="Zhou J."/>
            <person name="Hu Y."/>
            <person name="Li R."/>
            <person name="Zhang F."/>
            <person name="Lei H."/>
            <person name="Li X."/>
            <person name="Hu X."/>
            <person name="Liang C."/>
            <person name="Xu J."/>
            <person name="Wu Z."/>
            <person name="Yu X."/>
        </authorList>
    </citation>
    <scope>NUCLEOTIDE SEQUENCE</scope>
    <source>
        <strain>Henan</strain>
    </source>
</reference>
<dbReference type="AlphaFoldDB" id="G7Y2R9"/>
<evidence type="ECO:0000313" key="2">
    <source>
        <dbReference type="Proteomes" id="UP000008909"/>
    </source>
</evidence>
<dbReference type="Proteomes" id="UP000008909">
    <property type="component" value="Unassembled WGS sequence"/>
</dbReference>
<gene>
    <name evidence="1" type="ORF">CLF_100137</name>
</gene>
<sequence>MDVDAAKQWSLDWHLSLNDEKCVHISFEGDSANSYVMHGEKGPEDIMRIDAKKDLGIWLFSNMSALHLEKSTQKASAVLRLIRRTFSRITHMDFQILYGAYVRLLFEYATPVVYSGRTKDVILNERVQRAATKMVAGSANCTFCKAEFHPDPALLLAIGCCYGRKSYPTQDWPEIKDACRSGIKPGSDWSKVRSQHPIMTQYWPNVGCQCCIQNASEFPESYCRLRYIYEALYKCSRLRLGR</sequence>
<accession>G7Y2R9</accession>
<dbReference type="EMBL" id="DF142831">
    <property type="protein sequence ID" value="GAA47256.1"/>
    <property type="molecule type" value="Genomic_DNA"/>
</dbReference>
<proteinExistence type="predicted"/>